<dbReference type="AlphaFoldDB" id="R9AS83"/>
<dbReference type="EMBL" id="KE007227">
    <property type="protein sequence ID" value="EOR02926.1"/>
    <property type="molecule type" value="Genomic_DNA"/>
</dbReference>
<dbReference type="OrthoDB" id="10486333at2759"/>
<evidence type="ECO:0000313" key="1">
    <source>
        <dbReference type="EMBL" id="EOR02926.1"/>
    </source>
</evidence>
<name>R9AS83_WALI9</name>
<organism evidence="1 2">
    <name type="scientific">Wallemia ichthyophaga (strain EXF-994 / CBS 113033)</name>
    <dbReference type="NCBI Taxonomy" id="1299270"/>
    <lineage>
        <taxon>Eukaryota</taxon>
        <taxon>Fungi</taxon>
        <taxon>Dikarya</taxon>
        <taxon>Basidiomycota</taxon>
        <taxon>Wallemiomycotina</taxon>
        <taxon>Wallemiomycetes</taxon>
        <taxon>Wallemiales</taxon>
        <taxon>Wallemiaceae</taxon>
        <taxon>Wallemia</taxon>
    </lineage>
</organism>
<keyword evidence="2" id="KW-1185">Reference proteome</keyword>
<evidence type="ECO:0008006" key="3">
    <source>
        <dbReference type="Google" id="ProtNLM"/>
    </source>
</evidence>
<sequence length="241" mass="26766">MSSELEQLPLNVIISMSKYLDIAGISQLSQVSRTLRNSITPFYAGRLEGARIGTSIKSQIAHIPSCQVSIPSIPTQGSFSNVVVNLNTSDAYLLESILDNLSKLPDLAELTICTSHSVITILHLASRMIDLNRLQLKIVAQGAGIAHLTDPLIGNLYQQLVLTFTRFYSASGLIDSMRNYFYNIRPFCLVNYAIEGVSVQFCHKLVNYAPSQTGRGTLNHKRMGSNSIVYFRDDRKRLRAL</sequence>
<protein>
    <recommendedName>
        <fullName evidence="3">F-box domain-containing protein</fullName>
    </recommendedName>
</protein>
<dbReference type="KEGG" id="wic:J056_003488"/>
<dbReference type="Proteomes" id="UP000014064">
    <property type="component" value="Unassembled WGS sequence"/>
</dbReference>
<gene>
    <name evidence="1" type="ORF">J056_003488</name>
</gene>
<dbReference type="HOGENOM" id="CLU_1152502_0_0_1"/>
<dbReference type="GeneID" id="20376440"/>
<reference evidence="2" key="1">
    <citation type="journal article" date="2013" name="BMC Genomics">
        <title>Genome and transcriptome sequencing of the halophilic fungus Wallemia ichthyophaga: haloadaptations present and absent.</title>
        <authorList>
            <person name="Zajc J."/>
            <person name="Liu Y."/>
            <person name="Dai W."/>
            <person name="Yang Z."/>
            <person name="Hu J."/>
            <person name="Gostincar C."/>
            <person name="Gunde-Cimerman N."/>
        </authorList>
    </citation>
    <scope>NUCLEOTIDE SEQUENCE [LARGE SCALE GENOMIC DNA]</scope>
    <source>
        <strain evidence="2">EXF-994 / CBS 113033</strain>
    </source>
</reference>
<proteinExistence type="predicted"/>
<evidence type="ECO:0000313" key="2">
    <source>
        <dbReference type="Proteomes" id="UP000014064"/>
    </source>
</evidence>
<dbReference type="RefSeq" id="XP_009266986.1">
    <property type="nucleotide sequence ID" value="XM_009268711.1"/>
</dbReference>
<accession>R9AS83</accession>